<keyword evidence="3" id="KW-1185">Reference proteome</keyword>
<feature type="transmembrane region" description="Helical" evidence="1">
    <location>
        <begin position="47"/>
        <end position="66"/>
    </location>
</feature>
<evidence type="ECO:0000313" key="3">
    <source>
        <dbReference type="Proteomes" id="UP001210978"/>
    </source>
</evidence>
<dbReference type="RefSeq" id="WP_271147907.1">
    <property type="nucleotide sequence ID" value="NZ_CP115859.1"/>
</dbReference>
<feature type="transmembrane region" description="Helical" evidence="1">
    <location>
        <begin position="7"/>
        <end position="27"/>
    </location>
</feature>
<sequence>MMKNFSFIIIGIFALLIGAYPLIYVLVEHKHTFLSSKLPEVLQNVVWRISFFTHIIFGGLSLFIGWRQFGNTFRTRHIRLHKIIGKIYVWSVMISSISGIYIGFYANGGVISALGFICLGLIWLLTTVIAVLYIKKGNIHKHRDFMTYSYACTFAAVTLRIWYPLLKTITEDPLNSYLIVAWLCWGPNLIVAYFINKGRAFYYKKNTA</sequence>
<feature type="transmembrane region" description="Helical" evidence="1">
    <location>
        <begin position="110"/>
        <end position="133"/>
    </location>
</feature>
<feature type="transmembrane region" description="Helical" evidence="1">
    <location>
        <begin position="87"/>
        <end position="104"/>
    </location>
</feature>
<feature type="transmembrane region" description="Helical" evidence="1">
    <location>
        <begin position="175"/>
        <end position="195"/>
    </location>
</feature>
<protein>
    <submittedName>
        <fullName evidence="2">DUF2306 domain-containing protein</fullName>
    </submittedName>
</protein>
<proteinExistence type="predicted"/>
<keyword evidence="1" id="KW-1133">Transmembrane helix</keyword>
<evidence type="ECO:0000313" key="2">
    <source>
        <dbReference type="EMBL" id="WBV59520.1"/>
    </source>
</evidence>
<dbReference type="InterPro" id="IPR018750">
    <property type="entry name" value="DUF2306_membrane"/>
</dbReference>
<dbReference type="Proteomes" id="UP001210978">
    <property type="component" value="Chromosome"/>
</dbReference>
<name>A0ABY7QIM9_9FLAO</name>
<gene>
    <name evidence="2" type="ORF">PFY12_10675</name>
</gene>
<keyword evidence="1" id="KW-0812">Transmembrane</keyword>
<dbReference type="Pfam" id="PF10067">
    <property type="entry name" value="DUF2306"/>
    <property type="match status" value="1"/>
</dbReference>
<feature type="transmembrane region" description="Helical" evidence="1">
    <location>
        <begin position="145"/>
        <end position="163"/>
    </location>
</feature>
<reference evidence="2 3" key="1">
    <citation type="submission" date="2023-01" db="EMBL/GenBank/DDBJ databases">
        <title>Complete genome of Chryseobacterium camelliae VAN22-5A.</title>
        <authorList>
            <person name="Zong G."/>
            <person name="Cao G."/>
        </authorList>
    </citation>
    <scope>NUCLEOTIDE SEQUENCE [LARGE SCALE GENOMIC DNA]</scope>
    <source>
        <strain evidence="2 3">VAN22-5A</strain>
    </source>
</reference>
<dbReference type="EMBL" id="CP115859">
    <property type="protein sequence ID" value="WBV59520.1"/>
    <property type="molecule type" value="Genomic_DNA"/>
</dbReference>
<keyword evidence="1" id="KW-0472">Membrane</keyword>
<evidence type="ECO:0000256" key="1">
    <source>
        <dbReference type="SAM" id="Phobius"/>
    </source>
</evidence>
<organism evidence="2 3">
    <name type="scientific">Chryseobacterium camelliae</name>
    <dbReference type="NCBI Taxonomy" id="1265445"/>
    <lineage>
        <taxon>Bacteria</taxon>
        <taxon>Pseudomonadati</taxon>
        <taxon>Bacteroidota</taxon>
        <taxon>Flavobacteriia</taxon>
        <taxon>Flavobacteriales</taxon>
        <taxon>Weeksellaceae</taxon>
        <taxon>Chryseobacterium group</taxon>
        <taxon>Chryseobacterium</taxon>
    </lineage>
</organism>
<accession>A0ABY7QIM9</accession>